<dbReference type="EMBL" id="KV418261">
    <property type="protein sequence ID" value="KZP02871.1"/>
    <property type="molecule type" value="Genomic_DNA"/>
</dbReference>
<feature type="region of interest" description="Disordered" evidence="1">
    <location>
        <begin position="114"/>
        <end position="133"/>
    </location>
</feature>
<organism evidence="2">
    <name type="scientific">Athelia psychrophila</name>
    <dbReference type="NCBI Taxonomy" id="1759441"/>
    <lineage>
        <taxon>Eukaryota</taxon>
        <taxon>Fungi</taxon>
        <taxon>Dikarya</taxon>
        <taxon>Basidiomycota</taxon>
        <taxon>Agaricomycotina</taxon>
        <taxon>Agaricomycetes</taxon>
        <taxon>Agaricomycetidae</taxon>
        <taxon>Atheliales</taxon>
        <taxon>Atheliaceae</taxon>
        <taxon>Athelia</taxon>
    </lineage>
</organism>
<feature type="non-terminal residue" evidence="2">
    <location>
        <position position="211"/>
    </location>
</feature>
<gene>
    <name evidence="2" type="ORF">FIBSPDRAFT_905461</name>
</gene>
<sequence>MRGMVVVVVVVCRQFQLPLSLSSARSMKDASGAGSAKPSVLRRFCCGSGCEWDFGVMCECVWLWECVGVGAAERWNADAGTVARECAVDSEAYVYADEDAREVKVGEVMNEDDAREGIGSGSGAGSAAPHPSSSSLMSMKFRELRVCASILCGARVLVDGAVLGRARPSREARASARRARRVVEAIEMVRAIVAGMLARLDAGAADTGDLE</sequence>
<dbReference type="AlphaFoldDB" id="A0A167TEZ0"/>
<evidence type="ECO:0000313" key="2">
    <source>
        <dbReference type="EMBL" id="KZP02871.1"/>
    </source>
</evidence>
<name>A0A167TEZ0_9AGAM</name>
<accession>A0A167TEZ0</accession>
<protein>
    <submittedName>
        <fullName evidence="2">Uncharacterized protein</fullName>
    </submittedName>
</protein>
<reference evidence="2" key="1">
    <citation type="journal article" date="2016" name="Mol. Biol. Evol.">
        <title>Comparative Genomics of Early-Diverging Mushroom-Forming Fungi Provides Insights into the Origins of Lignocellulose Decay Capabilities.</title>
        <authorList>
            <person name="Nagy L.G."/>
            <person name="Riley R."/>
            <person name="Tritt A."/>
            <person name="Adam C."/>
            <person name="Daum C."/>
            <person name="Floudas D."/>
            <person name="Sun H."/>
            <person name="Yadav J.S."/>
            <person name="Pangilinan J."/>
            <person name="Larsson K.H."/>
            <person name="Matsuura K."/>
            <person name="Barry K."/>
            <person name="Labutti K."/>
            <person name="Kuo R."/>
            <person name="Ohm R.A."/>
            <person name="Bhattacharya S.S."/>
            <person name="Shirouzu T."/>
            <person name="Yoshinaga Y."/>
            <person name="Martin F.M."/>
            <person name="Grigoriev I.V."/>
            <person name="Hibbett D.S."/>
        </authorList>
    </citation>
    <scope>NUCLEOTIDE SEQUENCE [LARGE SCALE GENOMIC DNA]</scope>
    <source>
        <strain evidence="2">CBS 109695</strain>
    </source>
</reference>
<proteinExistence type="predicted"/>
<evidence type="ECO:0000256" key="1">
    <source>
        <dbReference type="SAM" id="MobiDB-lite"/>
    </source>
</evidence>